<dbReference type="InterPro" id="IPR001387">
    <property type="entry name" value="Cro/C1-type_HTH"/>
</dbReference>
<evidence type="ECO:0000313" key="2">
    <source>
        <dbReference type="EMBL" id="MDS1005326.1"/>
    </source>
</evidence>
<evidence type="ECO:0000259" key="1">
    <source>
        <dbReference type="PROSITE" id="PS50943"/>
    </source>
</evidence>
<dbReference type="RefSeq" id="WP_310944616.1">
    <property type="nucleotide sequence ID" value="NZ_JARUIS010000043.1"/>
</dbReference>
<dbReference type="Pfam" id="PF01381">
    <property type="entry name" value="HTH_3"/>
    <property type="match status" value="1"/>
</dbReference>
<organism evidence="2 3">
    <name type="scientific">Clostridium sporogenes</name>
    <dbReference type="NCBI Taxonomy" id="1509"/>
    <lineage>
        <taxon>Bacteria</taxon>
        <taxon>Bacillati</taxon>
        <taxon>Bacillota</taxon>
        <taxon>Clostridia</taxon>
        <taxon>Eubacteriales</taxon>
        <taxon>Clostridiaceae</taxon>
        <taxon>Clostridium</taxon>
    </lineage>
</organism>
<dbReference type="EMBL" id="JARUIS010000043">
    <property type="protein sequence ID" value="MDS1005326.1"/>
    <property type="molecule type" value="Genomic_DNA"/>
</dbReference>
<dbReference type="Proteomes" id="UP001182303">
    <property type="component" value="Unassembled WGS sequence"/>
</dbReference>
<dbReference type="GO" id="GO:0003677">
    <property type="term" value="F:DNA binding"/>
    <property type="evidence" value="ECO:0007669"/>
    <property type="project" value="InterPro"/>
</dbReference>
<feature type="domain" description="HTH cro/C1-type" evidence="1">
    <location>
        <begin position="3"/>
        <end position="57"/>
    </location>
</feature>
<proteinExistence type="predicted"/>
<dbReference type="SUPFAM" id="SSF47413">
    <property type="entry name" value="lambda repressor-like DNA-binding domains"/>
    <property type="match status" value="1"/>
</dbReference>
<reference evidence="2" key="1">
    <citation type="submission" date="2023-04" db="EMBL/GenBank/DDBJ databases">
        <title>Assessment of the microbiological origin of a defect in Grana Padano cheese.</title>
        <authorList>
            <person name="Zago M."/>
            <person name="Rossetti L."/>
            <person name="Bonvini B."/>
            <person name="Carminati D."/>
            <person name="Giraffa G."/>
        </authorList>
    </citation>
    <scope>NUCLEOTIDE SEQUENCE</scope>
    <source>
        <strain evidence="2">4990</strain>
    </source>
</reference>
<gene>
    <name evidence="2" type="ORF">P9J83_17815</name>
</gene>
<dbReference type="Gene3D" id="1.10.260.40">
    <property type="entry name" value="lambda repressor-like DNA-binding domains"/>
    <property type="match status" value="1"/>
</dbReference>
<dbReference type="AlphaFoldDB" id="A0AAE4FQF5"/>
<dbReference type="SMART" id="SM00530">
    <property type="entry name" value="HTH_XRE"/>
    <property type="match status" value="1"/>
</dbReference>
<comment type="caution">
    <text evidence="2">The sequence shown here is derived from an EMBL/GenBank/DDBJ whole genome shotgun (WGS) entry which is preliminary data.</text>
</comment>
<dbReference type="CDD" id="cd00093">
    <property type="entry name" value="HTH_XRE"/>
    <property type="match status" value="1"/>
</dbReference>
<accession>A0AAE4FQF5</accession>
<evidence type="ECO:0000313" key="3">
    <source>
        <dbReference type="Proteomes" id="UP001182303"/>
    </source>
</evidence>
<protein>
    <submittedName>
        <fullName evidence="2">Helix-turn-helix transcriptional regulator</fullName>
    </submittedName>
</protein>
<name>A0AAE4FQF5_CLOSG</name>
<sequence length="78" mass="9117">MTLKDLRIESGLKARKVAEYLGISRTQLYNLEKGKYKLDKLKLEKLCKVYCKDIEELLSIASIKGKEVKTNDRKREKI</sequence>
<dbReference type="PROSITE" id="PS50943">
    <property type="entry name" value="HTH_CROC1"/>
    <property type="match status" value="1"/>
</dbReference>
<dbReference type="InterPro" id="IPR010982">
    <property type="entry name" value="Lambda_DNA-bd_dom_sf"/>
</dbReference>